<comment type="caution">
    <text evidence="2">The sequence shown here is derived from an EMBL/GenBank/DDBJ whole genome shotgun (WGS) entry which is preliminary data.</text>
</comment>
<sequence>MSQANLPNITPTITLTREESLNILLASIALEELALAHIINAEAEKIQVALGTIPGLSPFPTISQILAINESVNTTLQNATKKEMLLQSKLESILNAPSITGSTGPTGPTGPATGPTGSTGATGPGGAGSIGLTGPTGPTGATGASGTGSTGPTGVTGATGPGGAGSLGPTGSTGPTGVTGTTGVGATGPTGATGATGARFPNSAFNGWDTDTVAQVIGINGTVPLNATGVTTPDLTRVGSIVTVNTAGTYFIWFAITADGGENGGFCIGLNGAITPGNTAAFNNTNIGPQQVVGAHLFTLNVGDQISLLNKTNIPAIPITLPGNSSNVVNPNIAQLVIIRLA</sequence>
<gene>
    <name evidence="2" type="ORF">H7U08_12225</name>
</gene>
<evidence type="ECO:0000313" key="3">
    <source>
        <dbReference type="Proteomes" id="UP001197806"/>
    </source>
</evidence>
<accession>A0AAW4QU24</accession>
<feature type="compositionally biased region" description="Gly residues" evidence="1">
    <location>
        <begin position="157"/>
        <end position="168"/>
    </location>
</feature>
<feature type="compositionally biased region" description="Gly residues" evidence="1">
    <location>
        <begin position="120"/>
        <end position="131"/>
    </location>
</feature>
<evidence type="ECO:0000256" key="1">
    <source>
        <dbReference type="SAM" id="MobiDB-lite"/>
    </source>
</evidence>
<feature type="compositionally biased region" description="Low complexity" evidence="1">
    <location>
        <begin position="169"/>
        <end position="179"/>
    </location>
</feature>
<proteinExistence type="predicted"/>
<dbReference type="AlphaFoldDB" id="A0AAW4QU24"/>
<feature type="compositionally biased region" description="Low complexity" evidence="1">
    <location>
        <begin position="96"/>
        <end position="119"/>
    </location>
</feature>
<protein>
    <submittedName>
        <fullName evidence="2">Collagen-like protein</fullName>
    </submittedName>
</protein>
<dbReference type="InterPro" id="IPR058705">
    <property type="entry name" value="A_ENA"/>
</dbReference>
<dbReference type="Pfam" id="PF26595">
    <property type="entry name" value="A_ENA"/>
    <property type="match status" value="1"/>
</dbReference>
<feature type="compositionally biased region" description="Low complexity" evidence="1">
    <location>
        <begin position="189"/>
        <end position="198"/>
    </location>
</feature>
<feature type="compositionally biased region" description="Low complexity" evidence="1">
    <location>
        <begin position="132"/>
        <end position="142"/>
    </location>
</feature>
<name>A0AAW4QU24_BACCE</name>
<reference evidence="2" key="1">
    <citation type="submission" date="2020-08" db="EMBL/GenBank/DDBJ databases">
        <title>Fungal Genomes of the International Space Station.</title>
        <authorList>
            <person name="Seuylemezian A."/>
            <person name="Singh N.K."/>
            <person name="Wood J."/>
            <person name="Venkateswaran K."/>
        </authorList>
    </citation>
    <scope>NUCLEOTIDE SEQUENCE</scope>
    <source>
        <strain evidence="2">I2-B2</strain>
    </source>
</reference>
<dbReference type="EMBL" id="JACLPZ010000009">
    <property type="protein sequence ID" value="MBY0037313.1"/>
    <property type="molecule type" value="Genomic_DNA"/>
</dbReference>
<feature type="region of interest" description="Disordered" evidence="1">
    <location>
        <begin position="96"/>
        <end position="198"/>
    </location>
</feature>
<dbReference type="RefSeq" id="WP_221825816.1">
    <property type="nucleotide sequence ID" value="NZ_JACLPZ010000009.1"/>
</dbReference>
<organism evidence="2 3">
    <name type="scientific">Bacillus cereus</name>
    <dbReference type="NCBI Taxonomy" id="1396"/>
    <lineage>
        <taxon>Bacteria</taxon>
        <taxon>Bacillati</taxon>
        <taxon>Bacillota</taxon>
        <taxon>Bacilli</taxon>
        <taxon>Bacillales</taxon>
        <taxon>Bacillaceae</taxon>
        <taxon>Bacillus</taxon>
        <taxon>Bacillus cereus group</taxon>
    </lineage>
</organism>
<dbReference type="Proteomes" id="UP001197806">
    <property type="component" value="Unassembled WGS sequence"/>
</dbReference>
<keyword evidence="2" id="KW-0176">Collagen</keyword>
<evidence type="ECO:0000313" key="2">
    <source>
        <dbReference type="EMBL" id="MBY0037313.1"/>
    </source>
</evidence>